<evidence type="ECO:0000256" key="7">
    <source>
        <dbReference type="ARBA" id="ARBA00022729"/>
    </source>
</evidence>
<feature type="domain" description="SLBB" evidence="16">
    <location>
        <begin position="171"/>
        <end position="244"/>
    </location>
</feature>
<proteinExistence type="inferred from homology"/>
<evidence type="ECO:0000256" key="6">
    <source>
        <dbReference type="ARBA" id="ARBA00022692"/>
    </source>
</evidence>
<organism evidence="17 18">
    <name type="scientific">Roseinatronobacter thiooxidans</name>
    <dbReference type="NCBI Taxonomy" id="121821"/>
    <lineage>
        <taxon>Bacteria</taxon>
        <taxon>Pseudomonadati</taxon>
        <taxon>Pseudomonadota</taxon>
        <taxon>Alphaproteobacteria</taxon>
        <taxon>Rhodobacterales</taxon>
        <taxon>Paracoccaceae</taxon>
        <taxon>Roseinatronobacter</taxon>
    </lineage>
</organism>
<keyword evidence="3" id="KW-0813">Transport</keyword>
<keyword evidence="8" id="KW-0625">Polysaccharide transport</keyword>
<keyword evidence="9" id="KW-0406">Ion transport</keyword>
<reference evidence="17 18" key="1">
    <citation type="submission" date="2018-06" db="EMBL/GenBank/DDBJ databases">
        <title>Genomic Encyclopedia of Archaeal and Bacterial Type Strains, Phase II (KMG-II): from individual species to whole genera.</title>
        <authorList>
            <person name="Goeker M."/>
        </authorList>
    </citation>
    <scope>NUCLEOTIDE SEQUENCE [LARGE SCALE GENOMIC DNA]</scope>
    <source>
        <strain evidence="17 18">DSM 13087</strain>
    </source>
</reference>
<dbReference type="GO" id="GO:0006811">
    <property type="term" value="P:monoatomic ion transport"/>
    <property type="evidence" value="ECO:0007669"/>
    <property type="project" value="UniProtKB-KW"/>
</dbReference>
<evidence type="ECO:0000256" key="8">
    <source>
        <dbReference type="ARBA" id="ARBA00023047"/>
    </source>
</evidence>
<evidence type="ECO:0000256" key="14">
    <source>
        <dbReference type="ARBA" id="ARBA00023288"/>
    </source>
</evidence>
<keyword evidence="5" id="KW-0762">Sugar transport</keyword>
<dbReference type="InterPro" id="IPR049712">
    <property type="entry name" value="Poly_export"/>
</dbReference>
<dbReference type="Pfam" id="PF22461">
    <property type="entry name" value="SLBB_2"/>
    <property type="match status" value="1"/>
</dbReference>
<dbReference type="Gene3D" id="3.10.560.10">
    <property type="entry name" value="Outer membrane lipoprotein wza domain like"/>
    <property type="match status" value="2"/>
</dbReference>
<evidence type="ECO:0000256" key="10">
    <source>
        <dbReference type="ARBA" id="ARBA00023114"/>
    </source>
</evidence>
<evidence type="ECO:0000256" key="12">
    <source>
        <dbReference type="ARBA" id="ARBA00023139"/>
    </source>
</evidence>
<keyword evidence="12" id="KW-0564">Palmitate</keyword>
<dbReference type="GO" id="GO:0015159">
    <property type="term" value="F:polysaccharide transmembrane transporter activity"/>
    <property type="evidence" value="ECO:0007669"/>
    <property type="project" value="InterPro"/>
</dbReference>
<evidence type="ECO:0000256" key="11">
    <source>
        <dbReference type="ARBA" id="ARBA00023136"/>
    </source>
</evidence>
<protein>
    <submittedName>
        <fullName evidence="17">Polysaccharide export outer membrane protein</fullName>
    </submittedName>
</protein>
<dbReference type="AlphaFoldDB" id="A0A2W7QC02"/>
<dbReference type="PROSITE" id="PS51318">
    <property type="entry name" value="TAT"/>
    <property type="match status" value="1"/>
</dbReference>
<keyword evidence="6" id="KW-0812">Transmembrane</keyword>
<dbReference type="EMBL" id="QKZQ01000005">
    <property type="protein sequence ID" value="PZX45741.1"/>
    <property type="molecule type" value="Genomic_DNA"/>
</dbReference>
<dbReference type="InterPro" id="IPR006311">
    <property type="entry name" value="TAT_signal"/>
</dbReference>
<evidence type="ECO:0000256" key="4">
    <source>
        <dbReference type="ARBA" id="ARBA00022452"/>
    </source>
</evidence>
<comment type="similarity">
    <text evidence="2">Belongs to the BexD/CtrA/VexA family.</text>
</comment>
<feature type="domain" description="Polysaccharide export protein N-terminal" evidence="15">
    <location>
        <begin position="77"/>
        <end position="163"/>
    </location>
</feature>
<keyword evidence="10" id="KW-0626">Porin</keyword>
<evidence type="ECO:0000256" key="2">
    <source>
        <dbReference type="ARBA" id="ARBA00009450"/>
    </source>
</evidence>
<dbReference type="InterPro" id="IPR054765">
    <property type="entry name" value="SLBB_dom"/>
</dbReference>
<keyword evidence="14" id="KW-0449">Lipoprotein</keyword>
<dbReference type="InterPro" id="IPR003715">
    <property type="entry name" value="Poly_export_N"/>
</dbReference>
<evidence type="ECO:0000256" key="9">
    <source>
        <dbReference type="ARBA" id="ARBA00023065"/>
    </source>
</evidence>
<dbReference type="PROSITE" id="PS51257">
    <property type="entry name" value="PROKAR_LIPOPROTEIN"/>
    <property type="match status" value="1"/>
</dbReference>
<evidence type="ECO:0000259" key="16">
    <source>
        <dbReference type="Pfam" id="PF22461"/>
    </source>
</evidence>
<keyword evidence="7" id="KW-0732">Signal</keyword>
<evidence type="ECO:0000256" key="13">
    <source>
        <dbReference type="ARBA" id="ARBA00023237"/>
    </source>
</evidence>
<dbReference type="PANTHER" id="PTHR33619">
    <property type="entry name" value="POLYSACCHARIDE EXPORT PROTEIN GFCE-RELATED"/>
    <property type="match status" value="1"/>
</dbReference>
<dbReference type="GO" id="GO:0015288">
    <property type="term" value="F:porin activity"/>
    <property type="evidence" value="ECO:0007669"/>
    <property type="project" value="UniProtKB-KW"/>
</dbReference>
<dbReference type="Pfam" id="PF02563">
    <property type="entry name" value="Poly_export"/>
    <property type="match status" value="1"/>
</dbReference>
<evidence type="ECO:0000256" key="1">
    <source>
        <dbReference type="ARBA" id="ARBA00004571"/>
    </source>
</evidence>
<evidence type="ECO:0000313" key="17">
    <source>
        <dbReference type="EMBL" id="PZX45741.1"/>
    </source>
</evidence>
<sequence>MAAAVSRRNFILGCTAFSISGCAVPRGAPSKREMVAGADATDADFALEIVSRDRLPLYANWGHSRPSRPTSWPASAAVPQDQRLAPGDILALRIWDAEESSLITPADERFSDIANLTVDSSGHVSLPFVGEVHVGGLTVNSARQRLQSELVSIIPSAQVQVEVRQGRRNSVDILGGVANPGTYPLSERNLPISSLISTAGGVDSALNNAQVQITRASNVYRRPLADVLTIPAADVPLQGGDRVLIEADPRSFTVVGAAGREDVIGFDAETVSALRAVSRMGGMADTRADPRGILVLRRYPDAIVSQPNGPPHPRVVFSFDLTAASGMFSADDFELQDRDILVATQAPALTTQRVLALFGSLLSFGRAAGSF</sequence>
<evidence type="ECO:0000256" key="5">
    <source>
        <dbReference type="ARBA" id="ARBA00022597"/>
    </source>
</evidence>
<keyword evidence="18" id="KW-1185">Reference proteome</keyword>
<evidence type="ECO:0000259" key="15">
    <source>
        <dbReference type="Pfam" id="PF02563"/>
    </source>
</evidence>
<accession>A0A2W7QC02</accession>
<keyword evidence="13" id="KW-0998">Cell outer membrane</keyword>
<dbReference type="Proteomes" id="UP000249364">
    <property type="component" value="Unassembled WGS sequence"/>
</dbReference>
<evidence type="ECO:0000313" key="18">
    <source>
        <dbReference type="Proteomes" id="UP000249364"/>
    </source>
</evidence>
<keyword evidence="11" id="KW-0472">Membrane</keyword>
<comment type="subcellular location">
    <subcellularLocation>
        <location evidence="1">Cell outer membrane</location>
        <topology evidence="1">Multi-pass membrane protein</topology>
    </subcellularLocation>
</comment>
<dbReference type="PANTHER" id="PTHR33619:SF3">
    <property type="entry name" value="POLYSACCHARIDE EXPORT PROTEIN GFCE-RELATED"/>
    <property type="match status" value="1"/>
</dbReference>
<dbReference type="Gene3D" id="3.30.1950.10">
    <property type="entry name" value="wza like domain"/>
    <property type="match status" value="1"/>
</dbReference>
<name>A0A2W7QC02_9RHOB</name>
<comment type="caution">
    <text evidence="17">The sequence shown here is derived from an EMBL/GenBank/DDBJ whole genome shotgun (WGS) entry which is preliminary data.</text>
</comment>
<gene>
    <name evidence="17" type="ORF">LY56_01301</name>
</gene>
<evidence type="ECO:0000256" key="3">
    <source>
        <dbReference type="ARBA" id="ARBA00022448"/>
    </source>
</evidence>
<keyword evidence="4" id="KW-1134">Transmembrane beta strand</keyword>
<dbReference type="GO" id="GO:0009279">
    <property type="term" value="C:cell outer membrane"/>
    <property type="evidence" value="ECO:0007669"/>
    <property type="project" value="UniProtKB-SubCell"/>
</dbReference>
<dbReference type="GO" id="GO:0046930">
    <property type="term" value="C:pore complex"/>
    <property type="evidence" value="ECO:0007669"/>
    <property type="project" value="UniProtKB-KW"/>
</dbReference>